<feature type="chain" id="PRO_5042171359" description="Secreted protein" evidence="2">
    <location>
        <begin position="23"/>
        <end position="129"/>
    </location>
</feature>
<reference evidence="3" key="1">
    <citation type="journal article" date="2023" name="G3 (Bethesda)">
        <title>A reference genome for the long-term kleptoplast-retaining sea slug Elysia crispata morphotype clarki.</title>
        <authorList>
            <person name="Eastman K.E."/>
            <person name="Pendleton A.L."/>
            <person name="Shaikh M.A."/>
            <person name="Suttiyut T."/>
            <person name="Ogas R."/>
            <person name="Tomko P."/>
            <person name="Gavelis G."/>
            <person name="Widhalm J.R."/>
            <person name="Wisecaver J.H."/>
        </authorList>
    </citation>
    <scope>NUCLEOTIDE SEQUENCE</scope>
    <source>
        <strain evidence="3">ECLA1</strain>
    </source>
</reference>
<feature type="region of interest" description="Disordered" evidence="1">
    <location>
        <begin position="47"/>
        <end position="80"/>
    </location>
</feature>
<evidence type="ECO:0008006" key="5">
    <source>
        <dbReference type="Google" id="ProtNLM"/>
    </source>
</evidence>
<feature type="signal peptide" evidence="2">
    <location>
        <begin position="1"/>
        <end position="22"/>
    </location>
</feature>
<evidence type="ECO:0000313" key="4">
    <source>
        <dbReference type="Proteomes" id="UP001283361"/>
    </source>
</evidence>
<evidence type="ECO:0000313" key="3">
    <source>
        <dbReference type="EMBL" id="KAK3775226.1"/>
    </source>
</evidence>
<feature type="compositionally biased region" description="Basic and acidic residues" evidence="1">
    <location>
        <begin position="53"/>
        <end position="62"/>
    </location>
</feature>
<keyword evidence="2" id="KW-0732">Signal</keyword>
<comment type="caution">
    <text evidence="3">The sequence shown here is derived from an EMBL/GenBank/DDBJ whole genome shotgun (WGS) entry which is preliminary data.</text>
</comment>
<keyword evidence="4" id="KW-1185">Reference proteome</keyword>
<evidence type="ECO:0000256" key="1">
    <source>
        <dbReference type="SAM" id="MobiDB-lite"/>
    </source>
</evidence>
<dbReference type="EMBL" id="JAWDGP010003347">
    <property type="protein sequence ID" value="KAK3775226.1"/>
    <property type="molecule type" value="Genomic_DNA"/>
</dbReference>
<dbReference type="Proteomes" id="UP001283361">
    <property type="component" value="Unassembled WGS sequence"/>
</dbReference>
<gene>
    <name evidence="3" type="ORF">RRG08_044579</name>
</gene>
<dbReference type="AlphaFoldDB" id="A0AAE0ZUM4"/>
<organism evidence="3 4">
    <name type="scientific">Elysia crispata</name>
    <name type="common">lettuce slug</name>
    <dbReference type="NCBI Taxonomy" id="231223"/>
    <lineage>
        <taxon>Eukaryota</taxon>
        <taxon>Metazoa</taxon>
        <taxon>Spiralia</taxon>
        <taxon>Lophotrochozoa</taxon>
        <taxon>Mollusca</taxon>
        <taxon>Gastropoda</taxon>
        <taxon>Heterobranchia</taxon>
        <taxon>Euthyneura</taxon>
        <taxon>Panpulmonata</taxon>
        <taxon>Sacoglossa</taxon>
        <taxon>Placobranchoidea</taxon>
        <taxon>Plakobranchidae</taxon>
        <taxon>Elysia</taxon>
    </lineage>
</organism>
<evidence type="ECO:0000256" key="2">
    <source>
        <dbReference type="SAM" id="SignalP"/>
    </source>
</evidence>
<sequence>MLVTSCQLATILVCVVAATAWAESPGAGREKRSEVSEGLLATLTGVHKTGTTDTRKRSEDTRSVSNCGLSSRTGSHGSHRSWRIGGDSDWAIPVSRDNIMRSSAANSTTTYCYHALVLLQLLFVLVSMA</sequence>
<name>A0AAE0ZUM4_9GAST</name>
<accession>A0AAE0ZUM4</accession>
<protein>
    <recommendedName>
        <fullName evidence="5">Secreted protein</fullName>
    </recommendedName>
</protein>
<proteinExistence type="predicted"/>